<organism evidence="9 10">
    <name type="scientific">Aureimonas phyllosphaerae</name>
    <dbReference type="NCBI Taxonomy" id="1166078"/>
    <lineage>
        <taxon>Bacteria</taxon>
        <taxon>Pseudomonadati</taxon>
        <taxon>Pseudomonadota</taxon>
        <taxon>Alphaproteobacteria</taxon>
        <taxon>Hyphomicrobiales</taxon>
        <taxon>Aurantimonadaceae</taxon>
        <taxon>Aureimonas</taxon>
    </lineage>
</organism>
<dbReference type="InterPro" id="IPR049857">
    <property type="entry name" value="Omp10-like"/>
</dbReference>
<dbReference type="AlphaFoldDB" id="A0A7W6BL85"/>
<evidence type="ECO:0000256" key="1">
    <source>
        <dbReference type="ARBA" id="ARBA00004459"/>
    </source>
</evidence>
<feature type="signal peptide" evidence="8">
    <location>
        <begin position="1"/>
        <end position="24"/>
    </location>
</feature>
<evidence type="ECO:0000256" key="7">
    <source>
        <dbReference type="ARBA" id="ARBA00044505"/>
    </source>
</evidence>
<dbReference type="Pfam" id="PF26368">
    <property type="entry name" value="OMP10"/>
    <property type="match status" value="1"/>
</dbReference>
<feature type="chain" id="PRO_5030510296" description="Outer membrane lipoprotein omp10" evidence="8">
    <location>
        <begin position="25"/>
        <end position="125"/>
    </location>
</feature>
<name>A0A7W6BL85_9HYPH</name>
<dbReference type="EMBL" id="JACIDO010000001">
    <property type="protein sequence ID" value="MBB3933921.1"/>
    <property type="molecule type" value="Genomic_DNA"/>
</dbReference>
<evidence type="ECO:0000256" key="8">
    <source>
        <dbReference type="SAM" id="SignalP"/>
    </source>
</evidence>
<evidence type="ECO:0000256" key="3">
    <source>
        <dbReference type="ARBA" id="ARBA00023136"/>
    </source>
</evidence>
<keyword evidence="6" id="KW-0449">Lipoprotein</keyword>
<evidence type="ECO:0000256" key="5">
    <source>
        <dbReference type="ARBA" id="ARBA00023237"/>
    </source>
</evidence>
<evidence type="ECO:0000256" key="6">
    <source>
        <dbReference type="ARBA" id="ARBA00023288"/>
    </source>
</evidence>
<evidence type="ECO:0000256" key="4">
    <source>
        <dbReference type="ARBA" id="ARBA00023139"/>
    </source>
</evidence>
<reference evidence="9 10" key="1">
    <citation type="submission" date="2020-08" db="EMBL/GenBank/DDBJ databases">
        <title>Genomic Encyclopedia of Type Strains, Phase IV (KMG-IV): sequencing the most valuable type-strain genomes for metagenomic binning, comparative biology and taxonomic classification.</title>
        <authorList>
            <person name="Goeker M."/>
        </authorList>
    </citation>
    <scope>NUCLEOTIDE SEQUENCE [LARGE SCALE GENOMIC DNA]</scope>
    <source>
        <strain evidence="9 10">DSM 25024</strain>
    </source>
</reference>
<keyword evidence="2 8" id="KW-0732">Signal</keyword>
<dbReference type="RefSeq" id="WP_090961799.1">
    <property type="nucleotide sequence ID" value="NZ_CP181348.1"/>
</dbReference>
<evidence type="ECO:0000313" key="10">
    <source>
        <dbReference type="Proteomes" id="UP000531216"/>
    </source>
</evidence>
<sequence>MRSFTRALPVLAAALALSACETMAPPQQMAVAPRPAGLEGEWSSVGGPVAYTATFAGGRFTSKEAATGAVLAEGNYTKTGQAQASIIYTSRSRNQQVSVNCAQMSADRLACVNADGSRFEFSRKA</sequence>
<comment type="subcellular location">
    <subcellularLocation>
        <location evidence="1">Cell outer membrane</location>
        <topology evidence="1">Lipid-anchor</topology>
    </subcellularLocation>
</comment>
<keyword evidence="3" id="KW-0472">Membrane</keyword>
<protein>
    <recommendedName>
        <fullName evidence="11">Outer membrane lipoprotein omp10</fullName>
    </recommendedName>
</protein>
<comment type="similarity">
    <text evidence="7">Belongs to the rhizobiaceae omp10 lipoprotein family.</text>
</comment>
<dbReference type="Proteomes" id="UP000531216">
    <property type="component" value="Unassembled WGS sequence"/>
</dbReference>
<accession>A0A7W6BL85</accession>
<evidence type="ECO:0000256" key="2">
    <source>
        <dbReference type="ARBA" id="ARBA00022729"/>
    </source>
</evidence>
<evidence type="ECO:0008006" key="11">
    <source>
        <dbReference type="Google" id="ProtNLM"/>
    </source>
</evidence>
<keyword evidence="10" id="KW-1185">Reference proteome</keyword>
<dbReference type="PROSITE" id="PS51257">
    <property type="entry name" value="PROKAR_LIPOPROTEIN"/>
    <property type="match status" value="1"/>
</dbReference>
<dbReference type="OrthoDB" id="7907172at2"/>
<proteinExistence type="inferred from homology"/>
<comment type="caution">
    <text evidence="9">The sequence shown here is derived from an EMBL/GenBank/DDBJ whole genome shotgun (WGS) entry which is preliminary data.</text>
</comment>
<evidence type="ECO:0000313" key="9">
    <source>
        <dbReference type="EMBL" id="MBB3933921.1"/>
    </source>
</evidence>
<keyword evidence="5" id="KW-0998">Cell outer membrane</keyword>
<keyword evidence="4" id="KW-0564">Palmitate</keyword>
<gene>
    <name evidence="9" type="ORF">GGR05_000032</name>
</gene>